<dbReference type="SUPFAM" id="SSF81383">
    <property type="entry name" value="F-box domain"/>
    <property type="match status" value="1"/>
</dbReference>
<protein>
    <submittedName>
        <fullName evidence="3">(thale cress) hypothetical protein</fullName>
    </submittedName>
</protein>
<dbReference type="InterPro" id="IPR001810">
    <property type="entry name" value="F-box_dom"/>
</dbReference>
<feature type="region of interest" description="Disordered" evidence="1">
    <location>
        <begin position="394"/>
        <end position="415"/>
    </location>
</feature>
<dbReference type="NCBIfam" id="TIGR01640">
    <property type="entry name" value="F_box_assoc_1"/>
    <property type="match status" value="1"/>
</dbReference>
<organism evidence="3 4">
    <name type="scientific">Arabidopsis thaliana</name>
    <name type="common">Mouse-ear cress</name>
    <dbReference type="NCBI Taxonomy" id="3702"/>
    <lineage>
        <taxon>Eukaryota</taxon>
        <taxon>Viridiplantae</taxon>
        <taxon>Streptophyta</taxon>
        <taxon>Embryophyta</taxon>
        <taxon>Tracheophyta</taxon>
        <taxon>Spermatophyta</taxon>
        <taxon>Magnoliopsida</taxon>
        <taxon>eudicotyledons</taxon>
        <taxon>Gunneridae</taxon>
        <taxon>Pentapetalae</taxon>
        <taxon>rosids</taxon>
        <taxon>malvids</taxon>
        <taxon>Brassicales</taxon>
        <taxon>Brassicaceae</taxon>
        <taxon>Camelineae</taxon>
        <taxon>Arabidopsis</taxon>
    </lineage>
</organism>
<evidence type="ECO:0000313" key="4">
    <source>
        <dbReference type="Proteomes" id="UP000516314"/>
    </source>
</evidence>
<dbReference type="InterPro" id="IPR013187">
    <property type="entry name" value="F-box-assoc_dom_typ3"/>
</dbReference>
<sequence length="415" mass="47561">MADTEKSLQSLDPIPVDVLFEIFLNLPAKFLARFVCVSKLWAKIIRNQDFIRSFSFRSFRENKQHRLLFAFKNQIKGYQENWYFFSKSTHVSTPLYEPNSLVLPDQNINKFEALVGEEPPDFESSTFCGHQVLTLGAQNCSWRMIQCPTSHYPGTTSVCIDGVLYYSASRGFTMHEPLNLVRFDLRTESLEIASVFPEDFKSSVKPSLINYRGKVAVFSKYFCGDFGLWVLEDAKKQQWSKEQRISIRRGVIGRLPQGLQILGTSDMGEVIFAPNYFKEFVVYFLDRKSNKIRCVELEGNTNSISLCTNLISRFSFDKNNFVAFVDWVDMEIESHVSVPGKNLVKVEFKLGTESYTIDSINGDTVLDQLVSMKEESMKILKDFITKHNVQDDDVPDQILSNDDASPVKPPKKTKI</sequence>
<dbReference type="PROSITE" id="PS50181">
    <property type="entry name" value="FBOX"/>
    <property type="match status" value="1"/>
</dbReference>
<dbReference type="PANTHER" id="PTHR31111">
    <property type="entry name" value="BNAA05G37150D PROTEIN-RELATED"/>
    <property type="match status" value="1"/>
</dbReference>
<evidence type="ECO:0000259" key="2">
    <source>
        <dbReference type="PROSITE" id="PS50181"/>
    </source>
</evidence>
<accession>A0A7G2E2B0</accession>
<dbReference type="InterPro" id="IPR017451">
    <property type="entry name" value="F-box-assoc_interact_dom"/>
</dbReference>
<name>A0A7G2E2B0_ARATH</name>
<dbReference type="EMBL" id="LR881466">
    <property type="protein sequence ID" value="CAD5314886.1"/>
    <property type="molecule type" value="Genomic_DNA"/>
</dbReference>
<evidence type="ECO:0000256" key="1">
    <source>
        <dbReference type="SAM" id="MobiDB-lite"/>
    </source>
</evidence>
<dbReference type="PANTHER" id="PTHR31111:SF132">
    <property type="entry name" value="F-BOX ASSOCIATED UBIQUITINATION EFFECTOR FAMILY PROTEIN-RELATED"/>
    <property type="match status" value="1"/>
</dbReference>
<feature type="domain" description="F-box" evidence="2">
    <location>
        <begin position="8"/>
        <end position="54"/>
    </location>
</feature>
<dbReference type="InterPro" id="IPR036047">
    <property type="entry name" value="F-box-like_dom_sf"/>
</dbReference>
<evidence type="ECO:0000313" key="3">
    <source>
        <dbReference type="EMBL" id="CAD5314886.1"/>
    </source>
</evidence>
<dbReference type="Gene3D" id="1.20.1280.50">
    <property type="match status" value="1"/>
</dbReference>
<dbReference type="Pfam" id="PF00646">
    <property type="entry name" value="F-box"/>
    <property type="match status" value="1"/>
</dbReference>
<dbReference type="SMART" id="SM00256">
    <property type="entry name" value="FBOX"/>
    <property type="match status" value="1"/>
</dbReference>
<gene>
    <name evidence="3" type="ORF">AT9943_LOCUS3301</name>
</gene>
<dbReference type="Pfam" id="PF08268">
    <property type="entry name" value="FBA_3"/>
    <property type="match status" value="1"/>
</dbReference>
<reference evidence="3 4" key="1">
    <citation type="submission" date="2020-09" db="EMBL/GenBank/DDBJ databases">
        <authorList>
            <person name="Ashkenazy H."/>
        </authorList>
    </citation>
    <scope>NUCLEOTIDE SEQUENCE [LARGE SCALE GENOMIC DNA]</scope>
    <source>
        <strain evidence="4">cv. Cdm-0</strain>
    </source>
</reference>
<dbReference type="AlphaFoldDB" id="A0A7G2E2B0"/>
<proteinExistence type="predicted"/>
<dbReference type="Proteomes" id="UP000516314">
    <property type="component" value="Chromosome 1"/>
</dbReference>